<dbReference type="AlphaFoldDB" id="A0ABD3CZP1"/>
<name>A0ABD3CZP1_9LAMI</name>
<gene>
    <name evidence="2" type="ORF">CASFOL_021810</name>
</gene>
<reference evidence="3" key="1">
    <citation type="journal article" date="2024" name="IScience">
        <title>Strigolactones Initiate the Formation of Haustorium-like Structures in Castilleja.</title>
        <authorList>
            <person name="Buerger M."/>
            <person name="Peterson D."/>
            <person name="Chory J."/>
        </authorList>
    </citation>
    <scope>NUCLEOTIDE SEQUENCE [LARGE SCALE GENOMIC DNA]</scope>
</reference>
<dbReference type="InterPro" id="IPR013103">
    <property type="entry name" value="RVT_2"/>
</dbReference>
<evidence type="ECO:0000259" key="1">
    <source>
        <dbReference type="Pfam" id="PF07727"/>
    </source>
</evidence>
<protein>
    <recommendedName>
        <fullName evidence="1">Reverse transcriptase Ty1/copia-type domain-containing protein</fullName>
    </recommendedName>
</protein>
<feature type="domain" description="Reverse transcriptase Ty1/copia-type" evidence="1">
    <location>
        <begin position="1"/>
        <end position="56"/>
    </location>
</feature>
<comment type="caution">
    <text evidence="2">The sequence shown here is derived from an EMBL/GenBank/DDBJ whole genome shotgun (WGS) entry which is preliminary data.</text>
</comment>
<dbReference type="EMBL" id="JAVIJP010000028">
    <property type="protein sequence ID" value="KAL3634756.1"/>
    <property type="molecule type" value="Genomic_DNA"/>
</dbReference>
<dbReference type="PANTHER" id="PTHR11439:SF502">
    <property type="entry name" value="SECRETED RXLR EFFECTOR PROTEIN 161-LIKE"/>
    <property type="match status" value="1"/>
</dbReference>
<evidence type="ECO:0000313" key="2">
    <source>
        <dbReference type="EMBL" id="KAL3634756.1"/>
    </source>
</evidence>
<keyword evidence="3" id="KW-1185">Reference proteome</keyword>
<organism evidence="2 3">
    <name type="scientific">Castilleja foliolosa</name>
    <dbReference type="NCBI Taxonomy" id="1961234"/>
    <lineage>
        <taxon>Eukaryota</taxon>
        <taxon>Viridiplantae</taxon>
        <taxon>Streptophyta</taxon>
        <taxon>Embryophyta</taxon>
        <taxon>Tracheophyta</taxon>
        <taxon>Spermatophyta</taxon>
        <taxon>Magnoliopsida</taxon>
        <taxon>eudicotyledons</taxon>
        <taxon>Gunneridae</taxon>
        <taxon>Pentapetalae</taxon>
        <taxon>asterids</taxon>
        <taxon>lamiids</taxon>
        <taxon>Lamiales</taxon>
        <taxon>Orobanchaceae</taxon>
        <taxon>Pedicularideae</taxon>
        <taxon>Castillejinae</taxon>
        <taxon>Castilleja</taxon>
    </lineage>
</organism>
<proteinExistence type="predicted"/>
<dbReference type="Pfam" id="PF07727">
    <property type="entry name" value="RVT_2"/>
    <property type="match status" value="1"/>
</dbReference>
<dbReference type="CDD" id="cd09272">
    <property type="entry name" value="RNase_HI_RT_Ty1"/>
    <property type="match status" value="1"/>
</dbReference>
<sequence length="206" mass="23431">MMSTYEMNDLGLLHYFLGIEVSQTKNEFFLSQKKYAQNLLKKFNLLGCKEVATPLMLNEKMKKDDGGKKVDAKIYRSLIGSLLYLTATRPDIMFATSMLSTYMEEPSQLHFSAGKRVLRYIQGTLDYGIVYKAGIEKPKLIGYTDNYWAGCLVDNKSTSAYVFYLGSGICSWSSKKQSVVAQSSVEVRTNFFFFFISTQIPSKHEN</sequence>
<evidence type="ECO:0000313" key="3">
    <source>
        <dbReference type="Proteomes" id="UP001632038"/>
    </source>
</evidence>
<dbReference type="PANTHER" id="PTHR11439">
    <property type="entry name" value="GAG-POL-RELATED RETROTRANSPOSON"/>
    <property type="match status" value="1"/>
</dbReference>
<dbReference type="Proteomes" id="UP001632038">
    <property type="component" value="Unassembled WGS sequence"/>
</dbReference>
<accession>A0ABD3CZP1</accession>